<name>A0A2J7PSV0_9NEOP</name>
<feature type="region of interest" description="Disordered" evidence="3">
    <location>
        <begin position="1788"/>
        <end position="1815"/>
    </location>
</feature>
<comment type="caution">
    <text evidence="5">The sequence shown here is derived from an EMBL/GenBank/DDBJ whole genome shotgun (WGS) entry which is preliminary data.</text>
</comment>
<feature type="region of interest" description="Disordered" evidence="3">
    <location>
        <begin position="1624"/>
        <end position="1668"/>
    </location>
</feature>
<feature type="compositionally biased region" description="Polar residues" evidence="3">
    <location>
        <begin position="1741"/>
        <end position="1754"/>
    </location>
</feature>
<feature type="domain" description="Bromo" evidence="4">
    <location>
        <begin position="44"/>
        <end position="116"/>
    </location>
</feature>
<keyword evidence="6" id="KW-1185">Reference proteome</keyword>
<dbReference type="PANTHER" id="PTHR31095">
    <property type="entry name" value="RIKEN CDNA 9930021J03 GENE"/>
    <property type="match status" value="1"/>
</dbReference>
<feature type="compositionally biased region" description="Polar residues" evidence="3">
    <location>
        <begin position="1624"/>
        <end position="1663"/>
    </location>
</feature>
<dbReference type="InterPro" id="IPR040214">
    <property type="entry name" value="BRD10"/>
</dbReference>
<feature type="compositionally biased region" description="Basic residues" evidence="3">
    <location>
        <begin position="443"/>
        <end position="472"/>
    </location>
</feature>
<dbReference type="PROSITE" id="PS00633">
    <property type="entry name" value="BROMODOMAIN_1"/>
    <property type="match status" value="1"/>
</dbReference>
<evidence type="ECO:0000256" key="1">
    <source>
        <dbReference type="ARBA" id="ARBA00023117"/>
    </source>
</evidence>
<dbReference type="CDD" id="cd04369">
    <property type="entry name" value="Bromodomain"/>
    <property type="match status" value="1"/>
</dbReference>
<feature type="compositionally biased region" description="Polar residues" evidence="3">
    <location>
        <begin position="797"/>
        <end position="807"/>
    </location>
</feature>
<feature type="compositionally biased region" description="Acidic residues" evidence="3">
    <location>
        <begin position="853"/>
        <end position="867"/>
    </location>
</feature>
<dbReference type="PRINTS" id="PR00503">
    <property type="entry name" value="BROMODOMAIN"/>
</dbReference>
<feature type="compositionally biased region" description="Basic and acidic residues" evidence="3">
    <location>
        <begin position="897"/>
        <end position="915"/>
    </location>
</feature>
<proteinExistence type="predicted"/>
<feature type="region of interest" description="Disordered" evidence="3">
    <location>
        <begin position="1564"/>
        <end position="1588"/>
    </location>
</feature>
<dbReference type="InterPro" id="IPR036427">
    <property type="entry name" value="Bromodomain-like_sf"/>
</dbReference>
<reference evidence="5 6" key="1">
    <citation type="submission" date="2017-12" db="EMBL/GenBank/DDBJ databases">
        <title>Hemimetabolous genomes reveal molecular basis of termite eusociality.</title>
        <authorList>
            <person name="Harrison M.C."/>
            <person name="Jongepier E."/>
            <person name="Robertson H.M."/>
            <person name="Arning N."/>
            <person name="Bitard-Feildel T."/>
            <person name="Chao H."/>
            <person name="Childers C.P."/>
            <person name="Dinh H."/>
            <person name="Doddapaneni H."/>
            <person name="Dugan S."/>
            <person name="Gowin J."/>
            <person name="Greiner C."/>
            <person name="Han Y."/>
            <person name="Hu H."/>
            <person name="Hughes D.S.T."/>
            <person name="Huylmans A.-K."/>
            <person name="Kemena C."/>
            <person name="Kremer L.P.M."/>
            <person name="Lee S.L."/>
            <person name="Lopez-Ezquerra A."/>
            <person name="Mallet L."/>
            <person name="Monroy-Kuhn J.M."/>
            <person name="Moser A."/>
            <person name="Murali S.C."/>
            <person name="Muzny D.M."/>
            <person name="Otani S."/>
            <person name="Piulachs M.-D."/>
            <person name="Poelchau M."/>
            <person name="Qu J."/>
            <person name="Schaub F."/>
            <person name="Wada-Katsumata A."/>
            <person name="Worley K.C."/>
            <person name="Xie Q."/>
            <person name="Ylla G."/>
            <person name="Poulsen M."/>
            <person name="Gibbs R.A."/>
            <person name="Schal C."/>
            <person name="Richards S."/>
            <person name="Belles X."/>
            <person name="Korb J."/>
            <person name="Bornberg-Bauer E."/>
        </authorList>
    </citation>
    <scope>NUCLEOTIDE SEQUENCE [LARGE SCALE GENOMIC DNA]</scope>
    <source>
        <tissue evidence="5">Whole body</tissue>
    </source>
</reference>
<feature type="compositionally biased region" description="Basic residues" evidence="3">
    <location>
        <begin position="873"/>
        <end position="885"/>
    </location>
</feature>
<gene>
    <name evidence="5" type="ORF">B7P43_G03629</name>
</gene>
<evidence type="ECO:0000313" key="5">
    <source>
        <dbReference type="EMBL" id="PNF19413.1"/>
    </source>
</evidence>
<feature type="region of interest" description="Disordered" evidence="3">
    <location>
        <begin position="795"/>
        <end position="834"/>
    </location>
</feature>
<feature type="compositionally biased region" description="Low complexity" evidence="3">
    <location>
        <begin position="1710"/>
        <end position="1721"/>
    </location>
</feature>
<accession>A0A2J7PSV0</accession>
<dbReference type="Pfam" id="PF00439">
    <property type="entry name" value="Bromodomain"/>
    <property type="match status" value="1"/>
</dbReference>
<dbReference type="STRING" id="105785.A0A2J7PSV0"/>
<dbReference type="InterPro" id="IPR018359">
    <property type="entry name" value="Bromodomain_CS"/>
</dbReference>
<dbReference type="SMART" id="SM00297">
    <property type="entry name" value="BROMO"/>
    <property type="match status" value="1"/>
</dbReference>
<evidence type="ECO:0000313" key="6">
    <source>
        <dbReference type="Proteomes" id="UP000235965"/>
    </source>
</evidence>
<keyword evidence="1 2" id="KW-0103">Bromodomain</keyword>
<dbReference type="EMBL" id="NEVH01021922">
    <property type="protein sequence ID" value="PNF19413.1"/>
    <property type="molecule type" value="Genomic_DNA"/>
</dbReference>
<dbReference type="PROSITE" id="PS50014">
    <property type="entry name" value="BROMODOMAIN_2"/>
    <property type="match status" value="1"/>
</dbReference>
<evidence type="ECO:0000256" key="2">
    <source>
        <dbReference type="PROSITE-ProRule" id="PRU00035"/>
    </source>
</evidence>
<feature type="region of interest" description="Disordered" evidence="3">
    <location>
        <begin position="427"/>
        <end position="506"/>
    </location>
</feature>
<evidence type="ECO:0000256" key="3">
    <source>
        <dbReference type="SAM" id="MobiDB-lite"/>
    </source>
</evidence>
<feature type="region of interest" description="Disordered" evidence="3">
    <location>
        <begin position="1"/>
        <end position="29"/>
    </location>
</feature>
<feature type="compositionally biased region" description="Low complexity" evidence="3">
    <location>
        <begin position="1565"/>
        <end position="1584"/>
    </location>
</feature>
<dbReference type="InParanoid" id="A0A2J7PSV0"/>
<dbReference type="SUPFAM" id="SSF47370">
    <property type="entry name" value="Bromodomain"/>
    <property type="match status" value="1"/>
</dbReference>
<organism evidence="5 6">
    <name type="scientific">Cryptotermes secundus</name>
    <dbReference type="NCBI Taxonomy" id="105785"/>
    <lineage>
        <taxon>Eukaryota</taxon>
        <taxon>Metazoa</taxon>
        <taxon>Ecdysozoa</taxon>
        <taxon>Arthropoda</taxon>
        <taxon>Hexapoda</taxon>
        <taxon>Insecta</taxon>
        <taxon>Pterygota</taxon>
        <taxon>Neoptera</taxon>
        <taxon>Polyneoptera</taxon>
        <taxon>Dictyoptera</taxon>
        <taxon>Blattodea</taxon>
        <taxon>Blattoidea</taxon>
        <taxon>Termitoidae</taxon>
        <taxon>Kalotermitidae</taxon>
        <taxon>Cryptotermitinae</taxon>
        <taxon>Cryptotermes</taxon>
    </lineage>
</organism>
<feature type="region of interest" description="Disordered" evidence="3">
    <location>
        <begin position="1734"/>
        <end position="1754"/>
    </location>
</feature>
<evidence type="ECO:0000259" key="4">
    <source>
        <dbReference type="PROSITE" id="PS50014"/>
    </source>
</evidence>
<dbReference type="Proteomes" id="UP000235965">
    <property type="component" value="Unassembled WGS sequence"/>
</dbReference>
<dbReference type="InterPro" id="IPR056522">
    <property type="entry name" value="KIAA2026_hel"/>
</dbReference>
<dbReference type="InterPro" id="IPR001487">
    <property type="entry name" value="Bromodomain"/>
</dbReference>
<dbReference type="OrthoDB" id="21449at2759"/>
<protein>
    <recommendedName>
        <fullName evidence="4">Bromo domain-containing protein</fullName>
    </recommendedName>
</protein>
<feature type="region of interest" description="Disordered" evidence="3">
    <location>
        <begin position="1688"/>
        <end position="1721"/>
    </location>
</feature>
<dbReference type="Gene3D" id="1.20.920.10">
    <property type="entry name" value="Bromodomain-like"/>
    <property type="match status" value="1"/>
</dbReference>
<dbReference type="Pfam" id="PF23450">
    <property type="entry name" value="KIAA2026_hel"/>
    <property type="match status" value="1"/>
</dbReference>
<feature type="region of interest" description="Disordered" evidence="3">
    <location>
        <begin position="852"/>
        <end position="915"/>
    </location>
</feature>
<dbReference type="PANTHER" id="PTHR31095:SF3">
    <property type="entry name" value="RIKEN CDNA 9930021J03 GENE"/>
    <property type="match status" value="1"/>
</dbReference>
<sequence length="1868" mass="207251">MCDDPPYTPVSCGRNRKGQSKREDAPDLECTTPELSQGYRILQGIIGISKFFLEEPDHREKGMHDYYDVISKPMWFRKIQQKFASGEYSNISEFIKDVRCLLLNCYTYFGPHDVHTKRALKVEQVLEQKIALLPADLRAQCSLESTHDIENAEPMKYTGEGIQSELLQSVAGERSRRECERKQKIIEERRKEREGKERDLLLWEQEELFTGSDREKMENMWELPVIGHFVALSLEQLNIKSISMYELERIILMPQASKSLAVLMTTLLSTPLSRMKLHTKPPMPYKIWTRKLEIKVSSWYKIYIKSNKNPDTVFEKLGIEHQFWKIVGDWNPLKEYEFHELTFHQRVSLIKALCDYIMQNHKSLKDTIAERRGEFGKCLGEDRSGAKFLYFPQFLDHDVRIYRQTFEPKSWIERDLDHQAEILAESINKASSKSGKSGSDMNKKHRRRVAWKRGKIIKQHKHPRPGRPKRSLKSSCESPETSVISLTSKSDHTDEKSVPGSAMLGDETCLNERDSKLLDDVISSPHARHSPERISEHSNGAFSHITTNCETGEIETSAFQSLNSELKVNSCKSESKEVELNSSQIVISENLNTSPIESQFKKCSGESSLCSHLKSKEACDINGDMKVDPLILRIKNDSTVKESEWTVEKVSSSQTENVDQKRDNVININKIRRPMYNPYWLEPNPDDFKLVADSVEGVRQLLMKYCEDDLVLIEQLDKKSRKRCHPSCEVKLAHRLVSLMNDLESMELKILTSTKGARERLYNEWQDFRNRSADYIDPDEAFWLNEKEPVEVPECYTPQTQASQNSDTLEDTELPETQVTDPDGTSEGHILTPVSGMKLRHRVIIREKYDDLVTSDESSEDDSDDSDNWVMPKSRKSRSIKRKKMNVVAPNSLKKQHTSEEHLQQPPPKHEESSRKMVANSMPDIEILDDVSKPITEKHPTMSASALRVKKRLFFQNEASNSEANRQLEWEKNRQKLVNLAANKAAAEQSTVATSATVIVDNMNKIILDGSGKITVSGTNNKALLTLQGRKIGDVIKEGKFVKKQGLITGVIGIEMENGQSHISGVKNTEALDGNIQAGRYSSKNSVNVSKGYKQEAVSPAAQSRSCVNKIVDAVSTPNIKGNEKQAIETTITTANSAKSSTSNVVLQNSVQTFRAISASVEQSSPPGATQKKKNMMLIKPVTQVKSEVVCISDDSDNSDVEFVGTVYNPKLDYSHNKKNKAIPTHQHSTIRTQTDPTSQQKHIASKSVSHVQGESSTTRIKQETSTCSTINTQDNSTSQQTHIVPKTAFHVSGETSVSEVKPVMPACSRTKHDLSTIRTQGNSVLQQTHIAPKTNPHMQGEMSTAGMRPVTSTSNNVAILPNHFQTLVANTHTLTTQFVPNTTLIQDKIEQQSPGRCVKLEMDIASQNQDNMSDTMQKPVIVQPGGSIKSLRNLQSDSVQYVQNQSLGPCTVDTVVSALSPSSTKSNLNIHLDNSVAASGTVTHAQKFNSISNIAVGNLGINLESQLVPTYIPASQSPSHINPYVATARASPGTSLIQVKTSSVLSEQTKRPADSFTQVVSPGAPVAKTKSPASKPSSFSKIPGTSLAPTRIIAPPVDQAKSPSMSCEKIRCPVTPVYLGPNSPSQVTQAGSHSQPVEIRSPSSSLVKTRNPDFSSTLTRSPHTPVAHTRYLDSSLAITRGSGISLDEARVPGTPTAKRRIPGTPVMHTRSPVPSVTPTRSPAIHVAHTRIPGTPVAKTRSPSTPVTQTRSPGNIHFAQTASPGASLVQARSSSSPLFQDQLHGVHISPTGASVSHGRENRNSGPERASSDVQQRLDQTAARLVVIPGDENVSKYAIVFPSGAKVILTPKQVADIRAANGGLLTTHI</sequence>
<feature type="compositionally biased region" description="Polar residues" evidence="3">
    <location>
        <begin position="473"/>
        <end position="488"/>
    </location>
</feature>